<gene>
    <name evidence="4" type="ORF">ACFOND_05325</name>
</gene>
<dbReference type="Pfam" id="PF00497">
    <property type="entry name" value="SBP_bac_3"/>
    <property type="match status" value="1"/>
</dbReference>
<dbReference type="PANTHER" id="PTHR35936:SF35">
    <property type="entry name" value="L-CYSTINE-BINDING PROTEIN TCYJ"/>
    <property type="match status" value="1"/>
</dbReference>
<comment type="caution">
    <text evidence="4">The sequence shown here is derived from an EMBL/GenBank/DDBJ whole genome shotgun (WGS) entry which is preliminary data.</text>
</comment>
<dbReference type="PANTHER" id="PTHR35936">
    <property type="entry name" value="MEMBRANE-BOUND LYTIC MUREIN TRANSGLYCOSYLASE F"/>
    <property type="match status" value="1"/>
</dbReference>
<reference evidence="5" key="1">
    <citation type="journal article" date="2019" name="Int. J. Syst. Evol. Microbiol.">
        <title>The Global Catalogue of Microorganisms (GCM) 10K type strain sequencing project: providing services to taxonomists for standard genome sequencing and annotation.</title>
        <authorList>
            <consortium name="The Broad Institute Genomics Platform"/>
            <consortium name="The Broad Institute Genome Sequencing Center for Infectious Disease"/>
            <person name="Wu L."/>
            <person name="Ma J."/>
        </authorList>
    </citation>
    <scope>NUCLEOTIDE SEQUENCE [LARGE SCALE GENOMIC DNA]</scope>
    <source>
        <strain evidence="5">CECT 8288</strain>
    </source>
</reference>
<keyword evidence="5" id="KW-1185">Reference proteome</keyword>
<dbReference type="SMART" id="SM00062">
    <property type="entry name" value="PBPb"/>
    <property type="match status" value="1"/>
</dbReference>
<accession>A0ABV7WRK6</accession>
<dbReference type="EMBL" id="JBHRYN010000007">
    <property type="protein sequence ID" value="MFC3701058.1"/>
    <property type="molecule type" value="Genomic_DNA"/>
</dbReference>
<comment type="similarity">
    <text evidence="1">Belongs to the bacterial solute-binding protein 3 family.</text>
</comment>
<feature type="domain" description="Solute-binding protein family 3/N-terminal" evidence="3">
    <location>
        <begin position="35"/>
        <end position="259"/>
    </location>
</feature>
<name>A0ABV7WRK6_9GAMM</name>
<dbReference type="RefSeq" id="WP_216000820.1">
    <property type="nucleotide sequence ID" value="NZ_JAUFQI010000001.1"/>
</dbReference>
<organism evidence="4 5">
    <name type="scientific">Reinekea marina</name>
    <dbReference type="NCBI Taxonomy" id="1310421"/>
    <lineage>
        <taxon>Bacteria</taxon>
        <taxon>Pseudomonadati</taxon>
        <taxon>Pseudomonadota</taxon>
        <taxon>Gammaproteobacteria</taxon>
        <taxon>Oceanospirillales</taxon>
        <taxon>Saccharospirillaceae</taxon>
        <taxon>Reinekea</taxon>
    </lineage>
</organism>
<dbReference type="InterPro" id="IPR001638">
    <property type="entry name" value="Solute-binding_3/MltF_N"/>
</dbReference>
<evidence type="ECO:0000256" key="1">
    <source>
        <dbReference type="ARBA" id="ARBA00010333"/>
    </source>
</evidence>
<evidence type="ECO:0000256" key="2">
    <source>
        <dbReference type="ARBA" id="ARBA00022729"/>
    </source>
</evidence>
<evidence type="ECO:0000259" key="3">
    <source>
        <dbReference type="SMART" id="SM00062"/>
    </source>
</evidence>
<proteinExistence type="inferred from homology"/>
<dbReference type="Proteomes" id="UP001595710">
    <property type="component" value="Unassembled WGS sequence"/>
</dbReference>
<evidence type="ECO:0000313" key="4">
    <source>
        <dbReference type="EMBL" id="MFC3701058.1"/>
    </source>
</evidence>
<sequence length="262" mass="30162">MAHYSNVQYFTRGYLATLLANVALASFVFSKEPQTLTCYSTTYEPYVFERDGKVVGIDSDAVREIGRRLNLDISIELKPWVRLERDIKQGIHDCAFAYFRTDERLTYMHFTNVPLHITSYTLFVNADQLRPFDSMEDIKGFQVAVNQGFQTTPEFEAAVKEELISEYRVREDSQAFKMLNAERVNAVLTNQVVGAYQAKQLGYNDIEPLKPPIRSTAAFLTFAKKDHLKPWVEKFDHAFFEILEDGSYQAIFDSYVSPKLAE</sequence>
<protein>
    <submittedName>
        <fullName evidence="4">Substrate-binding periplasmic protein</fullName>
    </submittedName>
</protein>
<keyword evidence="2" id="KW-0732">Signal</keyword>
<evidence type="ECO:0000313" key="5">
    <source>
        <dbReference type="Proteomes" id="UP001595710"/>
    </source>
</evidence>